<reference evidence="4" key="1">
    <citation type="journal article" date="2019" name="Int. J. Syst. Evol. Microbiol.">
        <title>The Global Catalogue of Microorganisms (GCM) 10K type strain sequencing project: providing services to taxonomists for standard genome sequencing and annotation.</title>
        <authorList>
            <consortium name="The Broad Institute Genomics Platform"/>
            <consortium name="The Broad Institute Genome Sequencing Center for Infectious Disease"/>
            <person name="Wu L."/>
            <person name="Ma J."/>
        </authorList>
    </citation>
    <scope>NUCLEOTIDE SEQUENCE [LARGE SCALE GENOMIC DNA]</scope>
    <source>
        <strain evidence="4">CGMCC 1.6784</strain>
    </source>
</reference>
<evidence type="ECO:0000313" key="3">
    <source>
        <dbReference type="EMBL" id="GGN50005.1"/>
    </source>
</evidence>
<keyword evidence="1" id="KW-0472">Membrane</keyword>
<sequence>MLVLLLVLLAFGPQAASAHEVRPALFQAVETVPGRWQVTWKQPVMGDRAVRLEPHLSNGWLAKTPLREELTSSYYLRRWSIKAPSGGLDGARFSVGGLDGTITDVIVHVRSRSGTGIDTILRRDRTAIDLALTQAPPMAVPAYFRLGVEHILSGIDHLAFVAGLVLLVGAGRRLIGAITAFTVAHSVTLAAGTLGWVHAPAATIEALIAWSILFLAFELTRKDGGAKGITARLPWIAAFAFGLLHGFGFAGALAETGLPHQEIPVALLLFNLGVEAGQLFFVGVLLALAWTWRRIARADWRGAEPVMLRKVAPYALGCYAGFLFVERTARVFT</sequence>
<name>A0ABQ2JPP6_9SPHN</name>
<keyword evidence="4" id="KW-1185">Reference proteome</keyword>
<comment type="caution">
    <text evidence="3">The sequence shown here is derived from an EMBL/GenBank/DDBJ whole genome shotgun (WGS) entry which is preliminary data.</text>
</comment>
<dbReference type="EMBL" id="BMLK01000008">
    <property type="protein sequence ID" value="GGN50005.1"/>
    <property type="molecule type" value="Genomic_DNA"/>
</dbReference>
<feature type="transmembrane region" description="Helical" evidence="1">
    <location>
        <begin position="266"/>
        <end position="290"/>
    </location>
</feature>
<dbReference type="Proteomes" id="UP000605099">
    <property type="component" value="Unassembled WGS sequence"/>
</dbReference>
<evidence type="ECO:0000256" key="1">
    <source>
        <dbReference type="SAM" id="Phobius"/>
    </source>
</evidence>
<evidence type="ECO:0000313" key="4">
    <source>
        <dbReference type="Proteomes" id="UP000605099"/>
    </source>
</evidence>
<dbReference type="Pfam" id="PF13795">
    <property type="entry name" value="HupE_UreJ_2"/>
    <property type="match status" value="1"/>
</dbReference>
<feature type="transmembrane region" description="Helical" evidence="1">
    <location>
        <begin position="203"/>
        <end position="221"/>
    </location>
</feature>
<accession>A0ABQ2JPP6</accession>
<feature type="chain" id="PRO_5046258423" evidence="2">
    <location>
        <begin position="19"/>
        <end position="333"/>
    </location>
</feature>
<dbReference type="InterPro" id="IPR032809">
    <property type="entry name" value="Put_HupE_UreJ"/>
</dbReference>
<proteinExistence type="predicted"/>
<keyword evidence="2" id="KW-0732">Signal</keyword>
<feature type="transmembrane region" description="Helical" evidence="1">
    <location>
        <begin position="151"/>
        <end position="170"/>
    </location>
</feature>
<keyword evidence="1" id="KW-1133">Transmembrane helix</keyword>
<evidence type="ECO:0000256" key="2">
    <source>
        <dbReference type="SAM" id="SignalP"/>
    </source>
</evidence>
<feature type="signal peptide" evidence="2">
    <location>
        <begin position="1"/>
        <end position="18"/>
    </location>
</feature>
<gene>
    <name evidence="3" type="ORF">GCM10011349_21230</name>
</gene>
<feature type="transmembrane region" description="Helical" evidence="1">
    <location>
        <begin position="177"/>
        <end position="197"/>
    </location>
</feature>
<protein>
    <submittedName>
        <fullName evidence="3">Membrane protein</fullName>
    </submittedName>
</protein>
<feature type="transmembrane region" description="Helical" evidence="1">
    <location>
        <begin position="233"/>
        <end position="254"/>
    </location>
</feature>
<organism evidence="3 4">
    <name type="scientific">Novosphingobium indicum</name>
    <dbReference type="NCBI Taxonomy" id="462949"/>
    <lineage>
        <taxon>Bacteria</taxon>
        <taxon>Pseudomonadati</taxon>
        <taxon>Pseudomonadota</taxon>
        <taxon>Alphaproteobacteria</taxon>
        <taxon>Sphingomonadales</taxon>
        <taxon>Sphingomonadaceae</taxon>
        <taxon>Novosphingobium</taxon>
    </lineage>
</organism>
<keyword evidence="1" id="KW-0812">Transmembrane</keyword>